<dbReference type="NCBIfam" id="TIGR00476">
    <property type="entry name" value="selD"/>
    <property type="match status" value="1"/>
</dbReference>
<evidence type="ECO:0000256" key="5">
    <source>
        <dbReference type="ARBA" id="ARBA00022777"/>
    </source>
</evidence>
<comment type="subunit">
    <text evidence="9">Homodimer.</text>
</comment>
<organism evidence="12 13">
    <name type="scientific">Solirubrobacter pauli</name>
    <dbReference type="NCBI Taxonomy" id="166793"/>
    <lineage>
        <taxon>Bacteria</taxon>
        <taxon>Bacillati</taxon>
        <taxon>Actinomycetota</taxon>
        <taxon>Thermoleophilia</taxon>
        <taxon>Solirubrobacterales</taxon>
        <taxon>Solirubrobacteraceae</taxon>
        <taxon>Solirubrobacter</taxon>
    </lineage>
</organism>
<dbReference type="GO" id="GO:0000287">
    <property type="term" value="F:magnesium ion binding"/>
    <property type="evidence" value="ECO:0007669"/>
    <property type="project" value="UniProtKB-UniRule"/>
</dbReference>
<reference evidence="12 13" key="1">
    <citation type="submission" date="2018-10" db="EMBL/GenBank/DDBJ databases">
        <title>Genomic Encyclopedia of Archaeal and Bacterial Type Strains, Phase II (KMG-II): from individual species to whole genera.</title>
        <authorList>
            <person name="Goeker M."/>
        </authorList>
    </citation>
    <scope>NUCLEOTIDE SEQUENCE [LARGE SCALE GENOMIC DNA]</scope>
    <source>
        <strain evidence="12 13">DSM 14954</strain>
    </source>
</reference>
<dbReference type="RefSeq" id="WP_211339869.1">
    <property type="nucleotide sequence ID" value="NZ_RBIL01000001.1"/>
</dbReference>
<keyword evidence="8 9" id="KW-0711">Selenium</keyword>
<dbReference type="PANTHER" id="PTHR10256:SF0">
    <property type="entry name" value="INACTIVE SELENIDE, WATER DIKINASE-LIKE PROTEIN-RELATED"/>
    <property type="match status" value="1"/>
</dbReference>
<proteinExistence type="inferred from homology"/>
<feature type="binding site" description="in other chain" evidence="9">
    <location>
        <begin position="45"/>
        <end position="47"/>
    </location>
    <ligand>
        <name>ATP</name>
        <dbReference type="ChEBI" id="CHEBI:30616"/>
        <note>ligand shared between dimeric partners</note>
    </ligand>
</feature>
<gene>
    <name evidence="9" type="primary">selD</name>
    <name evidence="12" type="ORF">C8N24_1488</name>
</gene>
<comment type="catalytic activity">
    <reaction evidence="9">
        <text>hydrogenselenide + ATP + H2O = selenophosphate + AMP + phosphate + 2 H(+)</text>
        <dbReference type="Rhea" id="RHEA:18737"/>
        <dbReference type="ChEBI" id="CHEBI:15377"/>
        <dbReference type="ChEBI" id="CHEBI:15378"/>
        <dbReference type="ChEBI" id="CHEBI:16144"/>
        <dbReference type="ChEBI" id="CHEBI:29317"/>
        <dbReference type="ChEBI" id="CHEBI:30616"/>
        <dbReference type="ChEBI" id="CHEBI:43474"/>
        <dbReference type="ChEBI" id="CHEBI:456215"/>
        <dbReference type="EC" id="2.7.9.3"/>
    </reaction>
</comment>
<dbReference type="PIRSF" id="PIRSF036407">
    <property type="entry name" value="Selenphspht_syn"/>
    <property type="match status" value="1"/>
</dbReference>
<comment type="similarity">
    <text evidence="1 9">Belongs to the selenophosphate synthase 1 family. Class I subfamily.</text>
</comment>
<dbReference type="PANTHER" id="PTHR10256">
    <property type="entry name" value="SELENIDE, WATER DIKINASE"/>
    <property type="match status" value="1"/>
</dbReference>
<dbReference type="EMBL" id="RBIL01000001">
    <property type="protein sequence ID" value="RKQ91662.1"/>
    <property type="molecule type" value="Genomic_DNA"/>
</dbReference>
<evidence type="ECO:0000256" key="2">
    <source>
        <dbReference type="ARBA" id="ARBA00022679"/>
    </source>
</evidence>
<evidence type="ECO:0000256" key="1">
    <source>
        <dbReference type="ARBA" id="ARBA00008026"/>
    </source>
</evidence>
<keyword evidence="5 9" id="KW-0418">Kinase</keyword>
<dbReference type="Proteomes" id="UP000278962">
    <property type="component" value="Unassembled WGS sequence"/>
</dbReference>
<evidence type="ECO:0000259" key="10">
    <source>
        <dbReference type="Pfam" id="PF00586"/>
    </source>
</evidence>
<feature type="binding site" description="in other chain" evidence="9">
    <location>
        <position position="65"/>
    </location>
    <ligand>
        <name>ATP</name>
        <dbReference type="ChEBI" id="CHEBI:30616"/>
        <note>ligand shared between dimeric partners</note>
    </ligand>
</feature>
<dbReference type="NCBIfam" id="NF002098">
    <property type="entry name" value="PRK00943.1"/>
    <property type="match status" value="1"/>
</dbReference>
<evidence type="ECO:0000256" key="9">
    <source>
        <dbReference type="HAMAP-Rule" id="MF_00625"/>
    </source>
</evidence>
<feature type="site" description="Important for catalytic activity" evidence="9">
    <location>
        <position position="18"/>
    </location>
</feature>
<evidence type="ECO:0000256" key="3">
    <source>
        <dbReference type="ARBA" id="ARBA00022723"/>
    </source>
</evidence>
<feature type="binding site" evidence="9">
    <location>
        <position position="48"/>
    </location>
    <ligand>
        <name>Mg(2+)</name>
        <dbReference type="ChEBI" id="CHEBI:18420"/>
    </ligand>
</feature>
<comment type="function">
    <text evidence="9">Synthesizes selenophosphate from selenide and ATP.</text>
</comment>
<keyword evidence="4 9" id="KW-0547">Nucleotide-binding</keyword>
<dbReference type="FunFam" id="3.30.1330.10:FF:000003">
    <property type="entry name" value="Selenide, water dikinase"/>
    <property type="match status" value="1"/>
</dbReference>
<keyword evidence="6 9" id="KW-0067">ATP-binding</keyword>
<dbReference type="InterPro" id="IPR036921">
    <property type="entry name" value="PurM-like_N_sf"/>
</dbReference>
<dbReference type="GO" id="GO:0005524">
    <property type="term" value="F:ATP binding"/>
    <property type="evidence" value="ECO:0007669"/>
    <property type="project" value="UniProtKB-UniRule"/>
</dbReference>
<comment type="cofactor">
    <cofactor evidence="9">
        <name>Mg(2+)</name>
        <dbReference type="ChEBI" id="CHEBI:18420"/>
    </cofactor>
    <text evidence="9">Binds 1 Mg(2+) ion per monomer.</text>
</comment>
<feature type="domain" description="PurM-like N-terminal" evidence="10">
    <location>
        <begin position="47"/>
        <end position="154"/>
    </location>
</feature>
<evidence type="ECO:0000259" key="11">
    <source>
        <dbReference type="Pfam" id="PF02769"/>
    </source>
</evidence>
<comment type="caution">
    <text evidence="12">The sequence shown here is derived from an EMBL/GenBank/DDBJ whole genome shotgun (WGS) entry which is preliminary data.</text>
</comment>
<dbReference type="Gene3D" id="3.30.1330.10">
    <property type="entry name" value="PurM-like, N-terminal domain"/>
    <property type="match status" value="1"/>
</dbReference>
<feature type="binding site" evidence="9">
    <location>
        <position position="88"/>
    </location>
    <ligand>
        <name>Mg(2+)</name>
        <dbReference type="ChEBI" id="CHEBI:18420"/>
    </ligand>
</feature>
<evidence type="ECO:0000256" key="6">
    <source>
        <dbReference type="ARBA" id="ARBA00022840"/>
    </source>
</evidence>
<feature type="binding site" description="in other chain" evidence="9">
    <location>
        <position position="18"/>
    </location>
    <ligand>
        <name>ATP</name>
        <dbReference type="ChEBI" id="CHEBI:30616"/>
        <note>ligand shared between dimeric partners</note>
    </ligand>
</feature>
<dbReference type="SUPFAM" id="SSF55326">
    <property type="entry name" value="PurM N-terminal domain-like"/>
    <property type="match status" value="1"/>
</dbReference>
<accession>A0A660L9E8</accession>
<dbReference type="GO" id="GO:0005737">
    <property type="term" value="C:cytoplasm"/>
    <property type="evidence" value="ECO:0007669"/>
    <property type="project" value="TreeGrafter"/>
</dbReference>
<dbReference type="Gene3D" id="3.90.650.10">
    <property type="entry name" value="PurM-like C-terminal domain"/>
    <property type="match status" value="1"/>
</dbReference>
<dbReference type="InterPro" id="IPR010918">
    <property type="entry name" value="PurM-like_C_dom"/>
</dbReference>
<dbReference type="AlphaFoldDB" id="A0A660L9E8"/>
<feature type="active site" evidence="9">
    <location>
        <position position="15"/>
    </location>
</feature>
<keyword evidence="3 9" id="KW-0479">Metal-binding</keyword>
<dbReference type="Pfam" id="PF02769">
    <property type="entry name" value="AIRS_C"/>
    <property type="match status" value="1"/>
</dbReference>
<feature type="domain" description="PurM-like C-terminal" evidence="11">
    <location>
        <begin position="166"/>
        <end position="258"/>
    </location>
</feature>
<dbReference type="Pfam" id="PF00586">
    <property type="entry name" value="AIRS"/>
    <property type="match status" value="1"/>
</dbReference>
<evidence type="ECO:0000256" key="7">
    <source>
        <dbReference type="ARBA" id="ARBA00022842"/>
    </source>
</evidence>
<dbReference type="InterPro" id="IPR023061">
    <property type="entry name" value="SelD_I"/>
</dbReference>
<dbReference type="InterPro" id="IPR016188">
    <property type="entry name" value="PurM-like_N"/>
</dbReference>
<dbReference type="HAMAP" id="MF_00625">
    <property type="entry name" value="SelD"/>
    <property type="match status" value="1"/>
</dbReference>
<feature type="binding site" evidence="9">
    <location>
        <begin position="136"/>
        <end position="138"/>
    </location>
    <ligand>
        <name>ATP</name>
        <dbReference type="ChEBI" id="CHEBI:30616"/>
        <note>ligand shared between dimeric partners</note>
    </ligand>
</feature>
<feature type="binding site" evidence="9">
    <location>
        <position position="224"/>
    </location>
    <ligand>
        <name>Mg(2+)</name>
        <dbReference type="ChEBI" id="CHEBI:18420"/>
    </ligand>
</feature>
<dbReference type="CDD" id="cd02195">
    <property type="entry name" value="SelD"/>
    <property type="match status" value="1"/>
</dbReference>
<keyword evidence="2 9" id="KW-0808">Transferase</keyword>
<dbReference type="EC" id="2.7.9.3" evidence="9"/>
<keyword evidence="7 9" id="KW-0460">Magnesium</keyword>
<protein>
    <recommendedName>
        <fullName evidence="9">Selenide, water dikinase</fullName>
        <ecNumber evidence="9">2.7.9.3</ecNumber>
    </recommendedName>
    <alternativeName>
        <fullName evidence="9">Selenium donor protein</fullName>
    </alternativeName>
    <alternativeName>
        <fullName evidence="9">Selenophosphate synthase</fullName>
    </alternativeName>
</protein>
<dbReference type="InterPro" id="IPR036676">
    <property type="entry name" value="PurM-like_C_sf"/>
</dbReference>
<dbReference type="GO" id="GO:0016260">
    <property type="term" value="P:selenocysteine biosynthetic process"/>
    <property type="evidence" value="ECO:0007669"/>
    <property type="project" value="InterPro"/>
</dbReference>
<evidence type="ECO:0000313" key="12">
    <source>
        <dbReference type="EMBL" id="RKQ91662.1"/>
    </source>
</evidence>
<evidence type="ECO:0000256" key="8">
    <source>
        <dbReference type="ARBA" id="ARBA00023266"/>
    </source>
</evidence>
<sequence length="335" mass="33735">MTSVPLTSLSHGAGCGCKLSAGDLRPIVAGLPVPSDPRVLVATDTSDDAGVVRLTAELAIVQTVDFFTPIVDDPYAFGRIAATNALSDIYAMGGTPVSALNLVAYPLETLGPDVLREILRGGSDAVAAAGASIVGGHSIDDPEPKYGLAVTGTVHPDQVLTNAGGREGDELWLSKPLGAGTIATAIKRGLADDALIARGIEVMTTLNAAAAAAARAAGAHALTDVTGFGLLGHAHELAAASGLAAEIDADAVPAIDGVLDLLSDERALAGGSKRNRRDADAFTSWADDVDPARARLVCDAMTSGGLLAALPAGASIDGWRVGRLVAGEPGTLRVT</sequence>
<name>A0A660L9E8_9ACTN</name>
<feature type="binding site" description="in other chain" evidence="9">
    <location>
        <position position="88"/>
    </location>
    <ligand>
        <name>ATP</name>
        <dbReference type="ChEBI" id="CHEBI:30616"/>
        <note>ligand shared between dimeric partners</note>
    </ligand>
</feature>
<evidence type="ECO:0000256" key="4">
    <source>
        <dbReference type="ARBA" id="ARBA00022741"/>
    </source>
</evidence>
<dbReference type="SUPFAM" id="SSF56042">
    <property type="entry name" value="PurM C-terminal domain-like"/>
    <property type="match status" value="1"/>
</dbReference>
<dbReference type="InterPro" id="IPR004536">
    <property type="entry name" value="SPS/SelD"/>
</dbReference>
<keyword evidence="13" id="KW-1185">Reference proteome</keyword>
<dbReference type="GO" id="GO:0004756">
    <property type="term" value="F:selenide, water dikinase activity"/>
    <property type="evidence" value="ECO:0007669"/>
    <property type="project" value="UniProtKB-UniRule"/>
</dbReference>
<evidence type="ECO:0000313" key="13">
    <source>
        <dbReference type="Proteomes" id="UP000278962"/>
    </source>
</evidence>